<dbReference type="RefSeq" id="WP_012787809.1">
    <property type="nucleotide sequence ID" value="NC_013132.1"/>
</dbReference>
<evidence type="ECO:0000313" key="2">
    <source>
        <dbReference type="Proteomes" id="UP000002215"/>
    </source>
</evidence>
<organism evidence="1 2">
    <name type="scientific">Chitinophaga pinensis (strain ATCC 43595 / DSM 2588 / LMG 13176 / NBRC 15968 / NCIMB 11800 / UQM 2034)</name>
    <dbReference type="NCBI Taxonomy" id="485918"/>
    <lineage>
        <taxon>Bacteria</taxon>
        <taxon>Pseudomonadati</taxon>
        <taxon>Bacteroidota</taxon>
        <taxon>Chitinophagia</taxon>
        <taxon>Chitinophagales</taxon>
        <taxon>Chitinophagaceae</taxon>
        <taxon>Chitinophaga</taxon>
    </lineage>
</organism>
<dbReference type="KEGG" id="cpi:Cpin_0130"/>
<dbReference type="AlphaFoldDB" id="A0A979GMT3"/>
<gene>
    <name evidence="1" type="ordered locus">Cpin_0130</name>
</gene>
<proteinExistence type="predicted"/>
<reference evidence="2" key="1">
    <citation type="submission" date="2009-08" db="EMBL/GenBank/DDBJ databases">
        <title>The complete genome of Chitinophaga pinensis DSM 2588.</title>
        <authorList>
            <consortium name="US DOE Joint Genome Institute (JGI-PGF)"/>
            <person name="Lucas S."/>
            <person name="Copeland A."/>
            <person name="Lapidus A."/>
            <person name="Glavina del Rio T."/>
            <person name="Dalin E."/>
            <person name="Tice H."/>
            <person name="Bruce D."/>
            <person name="Goodwin L."/>
            <person name="Pitluck S."/>
            <person name="Kyrpides N."/>
            <person name="Mavromatis K."/>
            <person name="Ivanova N."/>
            <person name="Mikhailova N."/>
            <person name="Sims D."/>
            <person name="Meinche L."/>
            <person name="Brettin T."/>
            <person name="Detter J.C."/>
            <person name="Han C."/>
            <person name="Larimer F."/>
            <person name="Land M."/>
            <person name="Hauser L."/>
            <person name="Markowitz V."/>
            <person name="Cheng J.-F."/>
            <person name="Hugenholtz P."/>
            <person name="Woyke T."/>
            <person name="Wu D."/>
            <person name="Spring S."/>
            <person name="Klenk H.-P."/>
            <person name="Eisen J.A."/>
        </authorList>
    </citation>
    <scope>NUCLEOTIDE SEQUENCE [LARGE SCALE GENOMIC DNA]</scope>
    <source>
        <strain evidence="2">ATCC 43595 / DSM 2588 / LMG 13176 / NBRC 15968 / NCIMB 11800 / UQM 2034</strain>
    </source>
</reference>
<evidence type="ECO:0000313" key="1">
    <source>
        <dbReference type="EMBL" id="ACU57633.1"/>
    </source>
</evidence>
<sequence>MIVVKVTYTVKDSFVAQNKQNINAFLRDFKKMDRDFRYTVYTKENTFIHLSHFKDQDIQTAVLEVPSFKAFQSARDASGLIGAHHLEVLELEGTTGDIF</sequence>
<dbReference type="Proteomes" id="UP000002215">
    <property type="component" value="Chromosome"/>
</dbReference>
<protein>
    <submittedName>
        <fullName evidence="1">Uncharacterized protein</fullName>
    </submittedName>
</protein>
<accession>A0A979GMT3</accession>
<dbReference type="OrthoDB" id="8481042at2"/>
<reference evidence="1 2" key="2">
    <citation type="journal article" date="2010" name="Stand. Genomic Sci.">
        <title>Complete genome sequence of Chitinophaga pinensis type strain (UQM 2034).</title>
        <authorList>
            <person name="Glavina Del Rio T."/>
            <person name="Abt B."/>
            <person name="Spring S."/>
            <person name="Lapidus A."/>
            <person name="Nolan M."/>
            <person name="Tice H."/>
            <person name="Copeland A."/>
            <person name="Cheng J.F."/>
            <person name="Chen F."/>
            <person name="Bruce D."/>
            <person name="Goodwin L."/>
            <person name="Pitluck S."/>
            <person name="Ivanova N."/>
            <person name="Mavromatis K."/>
            <person name="Mikhailova N."/>
            <person name="Pati A."/>
            <person name="Chen A."/>
            <person name="Palaniappan K."/>
            <person name="Land M."/>
            <person name="Hauser L."/>
            <person name="Chang Y.J."/>
            <person name="Jeffries C.D."/>
            <person name="Chain P."/>
            <person name="Saunders E."/>
            <person name="Detter J.C."/>
            <person name="Brettin T."/>
            <person name="Rohde M."/>
            <person name="Goker M."/>
            <person name="Bristow J."/>
            <person name="Eisen J.A."/>
            <person name="Markowitz V."/>
            <person name="Hugenholtz P."/>
            <person name="Kyrpides N.C."/>
            <person name="Klenk H.P."/>
            <person name="Lucas S."/>
        </authorList>
    </citation>
    <scope>NUCLEOTIDE SEQUENCE [LARGE SCALE GENOMIC DNA]</scope>
    <source>
        <strain evidence="2">ATCC 43595 / DSM 2588 / LMG 13176 / NBRC 15968 / NCIMB 11800 / UQM 2034</strain>
    </source>
</reference>
<name>A0A979GMT3_CHIPD</name>
<dbReference type="EMBL" id="CP001699">
    <property type="protein sequence ID" value="ACU57633.1"/>
    <property type="molecule type" value="Genomic_DNA"/>
</dbReference>